<comment type="caution">
    <text evidence="5">The sequence shown here is derived from an EMBL/GenBank/DDBJ whole genome shotgun (WGS) entry which is preliminary data.</text>
</comment>
<feature type="region of interest" description="Disordered" evidence="2">
    <location>
        <begin position="404"/>
        <end position="424"/>
    </location>
</feature>
<evidence type="ECO:0000259" key="3">
    <source>
        <dbReference type="PROSITE" id="PS50132"/>
    </source>
</evidence>
<dbReference type="InterPro" id="IPR044926">
    <property type="entry name" value="RGS_subdomain_2"/>
</dbReference>
<dbReference type="SUPFAM" id="SSF46785">
    <property type="entry name" value="Winged helix' DNA-binding domain"/>
    <property type="match status" value="1"/>
</dbReference>
<dbReference type="SUPFAM" id="SSF48097">
    <property type="entry name" value="Regulator of G-protein signaling, RGS"/>
    <property type="match status" value="1"/>
</dbReference>
<dbReference type="Pfam" id="PF00615">
    <property type="entry name" value="RGS"/>
    <property type="match status" value="1"/>
</dbReference>
<feature type="domain" description="DEP" evidence="4">
    <location>
        <begin position="201"/>
        <end position="291"/>
    </location>
</feature>
<dbReference type="Pfam" id="PF25889">
    <property type="entry name" value="WHD_Fungal_DR"/>
    <property type="match status" value="1"/>
</dbReference>
<dbReference type="Gene3D" id="1.10.10.10">
    <property type="entry name" value="Winged helix-like DNA-binding domain superfamily/Winged helix DNA-binding domain"/>
    <property type="match status" value="2"/>
</dbReference>
<keyword evidence="1" id="KW-0734">Signal transduction inhibitor</keyword>
<gene>
    <name evidence="5" type="ORF">MFLAVUS_000854</name>
</gene>
<dbReference type="PANTHER" id="PTHR10845:SF192">
    <property type="entry name" value="DOUBLE HIT, ISOFORM B"/>
    <property type="match status" value="1"/>
</dbReference>
<dbReference type="InterPro" id="IPR016137">
    <property type="entry name" value="RGS"/>
</dbReference>
<dbReference type="InterPro" id="IPR058855">
    <property type="entry name" value="RGS1/SST2-like_Fungal-DR"/>
</dbReference>
<dbReference type="Proteomes" id="UP001473302">
    <property type="component" value="Unassembled WGS sequence"/>
</dbReference>
<evidence type="ECO:0000313" key="6">
    <source>
        <dbReference type="Proteomes" id="UP001473302"/>
    </source>
</evidence>
<dbReference type="PROSITE" id="PS50186">
    <property type="entry name" value="DEP"/>
    <property type="match status" value="1"/>
</dbReference>
<dbReference type="Gene3D" id="1.10.167.10">
    <property type="entry name" value="Regulator of G-protein Signalling 4, domain 2"/>
    <property type="match status" value="1"/>
</dbReference>
<organism evidence="5 6">
    <name type="scientific">Mucor flavus</name>
    <dbReference type="NCBI Taxonomy" id="439312"/>
    <lineage>
        <taxon>Eukaryota</taxon>
        <taxon>Fungi</taxon>
        <taxon>Fungi incertae sedis</taxon>
        <taxon>Mucoromycota</taxon>
        <taxon>Mucoromycotina</taxon>
        <taxon>Mucoromycetes</taxon>
        <taxon>Mucorales</taxon>
        <taxon>Mucorineae</taxon>
        <taxon>Mucoraceae</taxon>
        <taxon>Mucor</taxon>
    </lineage>
</organism>
<proteinExistence type="predicted"/>
<feature type="domain" description="RGS" evidence="3">
    <location>
        <begin position="425"/>
        <end position="607"/>
    </location>
</feature>
<sequence>MPKTTLDKTFSTYTSMMRDLYDIFSAVLLQVTLSDHRVMFRSYPYTFTTDEAATVMSSLVFIHIHRHPDPLDPSRHIATRTTTTFSMDYATAKNLIQHFLSARLITSATDPQNLNVRDRGVWCPTLKGKYVLEEFTDYTQVEMTENLIAALNGPYMQLPTSSGSTGSRLIHLDRLTDNDDQITFSRPNMTAAFKALMSSLPQDALLVDEISGIDKRDTTTFQHTFVGMHCIDWLWDRLTVTSREESKMVAEEFILFGWIALVLDKSDKELSTNDDVMSFKTSRKAIYYVTDRGCSIIGWKKSKQKRDNTDTDVAVAVVEEESDASSLKKNSMRKVVINTGKSSKMTLENAKYDFYLSNPESISSAEMSQQDSETKFAEEQTESFVEHKTLDPLVRSSSMALTDSSMSHASTSSTGGSPDNSQHTRLNQILENPLLRLYFRDFLRSNYCVENINFWVDYHLLLKNIGKKTVLDQISECYLIYETYLGPAADVNIDYTLCQEIIKYISSVFIIASQLPSSQDIPYFMLSPNTAPKNYNKPAKSSARLLLMPPQTNSAKQRIVTVRGTTIDKCLSRLLHMFARVNEHVFGMMAEDSLPKFVKTAVYKDLMIRQQQQQQQELQDIVSEDGYDEDDEDSEQDEIIHVITALSDQRISLENNRNRQLKNTAS</sequence>
<dbReference type="PANTHER" id="PTHR10845">
    <property type="entry name" value="REGULATOR OF G PROTEIN SIGNALING"/>
    <property type="match status" value="1"/>
</dbReference>
<evidence type="ECO:0000313" key="5">
    <source>
        <dbReference type="EMBL" id="GAA5807491.1"/>
    </source>
</evidence>
<dbReference type="PROSITE" id="PS50132">
    <property type="entry name" value="RGS"/>
    <property type="match status" value="1"/>
</dbReference>
<protein>
    <recommendedName>
        <fullName evidence="7">RGS domain-containing protein</fullName>
    </recommendedName>
</protein>
<keyword evidence="6" id="KW-1185">Reference proteome</keyword>
<name>A0ABP9YKU9_9FUNG</name>
<evidence type="ECO:0000256" key="1">
    <source>
        <dbReference type="ARBA" id="ARBA00022700"/>
    </source>
</evidence>
<dbReference type="SMART" id="SM00049">
    <property type="entry name" value="DEP"/>
    <property type="match status" value="2"/>
</dbReference>
<dbReference type="InterPro" id="IPR036388">
    <property type="entry name" value="WH-like_DNA-bd_sf"/>
</dbReference>
<dbReference type="InterPro" id="IPR036305">
    <property type="entry name" value="RGS_sf"/>
</dbReference>
<accession>A0ABP9YKU9</accession>
<dbReference type="InterPro" id="IPR036390">
    <property type="entry name" value="WH_DNA-bd_sf"/>
</dbReference>
<reference evidence="5 6" key="1">
    <citation type="submission" date="2024-04" db="EMBL/GenBank/DDBJ databases">
        <title>genome sequences of Mucor flavus KT1a and Helicostylum pulchrum KT1b strains isolated from the surface of a dry-aged beef.</title>
        <authorList>
            <person name="Toyotome T."/>
            <person name="Hosono M."/>
            <person name="Torimaru M."/>
            <person name="Fukuda K."/>
            <person name="Mikami N."/>
        </authorList>
    </citation>
    <scope>NUCLEOTIDE SEQUENCE [LARGE SCALE GENOMIC DNA]</scope>
    <source>
        <strain evidence="5 6">KT1a</strain>
    </source>
</reference>
<evidence type="ECO:0000256" key="2">
    <source>
        <dbReference type="SAM" id="MobiDB-lite"/>
    </source>
</evidence>
<dbReference type="EMBL" id="BAABUK010000002">
    <property type="protein sequence ID" value="GAA5807491.1"/>
    <property type="molecule type" value="Genomic_DNA"/>
</dbReference>
<dbReference type="SMART" id="SM00315">
    <property type="entry name" value="RGS"/>
    <property type="match status" value="1"/>
</dbReference>
<evidence type="ECO:0008006" key="7">
    <source>
        <dbReference type="Google" id="ProtNLM"/>
    </source>
</evidence>
<dbReference type="InterPro" id="IPR000591">
    <property type="entry name" value="DEP_dom"/>
</dbReference>
<feature type="compositionally biased region" description="Low complexity" evidence="2">
    <location>
        <begin position="404"/>
        <end position="417"/>
    </location>
</feature>
<evidence type="ECO:0000259" key="4">
    <source>
        <dbReference type="PROSITE" id="PS50186"/>
    </source>
</evidence>